<proteinExistence type="predicted"/>
<evidence type="ECO:0000313" key="2">
    <source>
        <dbReference type="EMBL" id="KMS93519.1"/>
    </source>
</evidence>
<keyword evidence="3" id="KW-1185">Reference proteome</keyword>
<accession>A0A0J8AXI5</accession>
<evidence type="ECO:0000313" key="3">
    <source>
        <dbReference type="Proteomes" id="UP000035740"/>
    </source>
</evidence>
<keyword evidence="1" id="KW-1133">Transmembrane helix</keyword>
<dbReference type="InterPro" id="IPR036259">
    <property type="entry name" value="MFS_trans_sf"/>
</dbReference>
<sequence>MMYGLAQLVAPMAGGLLAGVCRIESLNIVDLPYAFLVSAVSAVLVLVTLVVCAIWLPESPAFAGRDAIGAKCVEMAVLAGKNATPLDPVQFPMHFRLNSDLLTMIVNCKATF</sequence>
<protein>
    <submittedName>
        <fullName evidence="2">Uncharacterized protein</fullName>
    </submittedName>
</protein>
<dbReference type="Gramene" id="KMS93519">
    <property type="protein sequence ID" value="KMS93519"/>
    <property type="gene ID" value="BVRB_030660"/>
</dbReference>
<name>A0A0J8AXI5_BETVV</name>
<dbReference type="EMBL" id="KQ101817">
    <property type="protein sequence ID" value="KMS93519.1"/>
    <property type="molecule type" value="Genomic_DNA"/>
</dbReference>
<keyword evidence="1" id="KW-0812">Transmembrane</keyword>
<dbReference type="SUPFAM" id="SSF103473">
    <property type="entry name" value="MFS general substrate transporter"/>
    <property type="match status" value="1"/>
</dbReference>
<gene>
    <name evidence="2" type="ORF">BVRB_030660</name>
</gene>
<reference evidence="2 3" key="1">
    <citation type="journal article" date="2014" name="Nature">
        <title>The genome of the recently domesticated crop plant sugar beet (Beta vulgaris).</title>
        <authorList>
            <person name="Dohm J.C."/>
            <person name="Minoche A.E."/>
            <person name="Holtgrawe D."/>
            <person name="Capella-Gutierrez S."/>
            <person name="Zakrzewski F."/>
            <person name="Tafer H."/>
            <person name="Rupp O."/>
            <person name="Sorensen T.R."/>
            <person name="Stracke R."/>
            <person name="Reinhardt R."/>
            <person name="Goesmann A."/>
            <person name="Kraft T."/>
            <person name="Schulz B."/>
            <person name="Stadler P.F."/>
            <person name="Schmidt T."/>
            <person name="Gabaldon T."/>
            <person name="Lehrach H."/>
            <person name="Weisshaar B."/>
            <person name="Himmelbauer H."/>
        </authorList>
    </citation>
    <scope>NUCLEOTIDE SEQUENCE [LARGE SCALE GENOMIC DNA]</scope>
    <source>
        <tissue evidence="2">Taproot</tissue>
    </source>
</reference>
<dbReference type="Proteomes" id="UP000035740">
    <property type="component" value="Unassembled WGS sequence"/>
</dbReference>
<keyword evidence="1" id="KW-0472">Membrane</keyword>
<dbReference type="AlphaFoldDB" id="A0A0J8AXI5"/>
<evidence type="ECO:0000256" key="1">
    <source>
        <dbReference type="SAM" id="Phobius"/>
    </source>
</evidence>
<feature type="transmembrane region" description="Helical" evidence="1">
    <location>
        <begin position="34"/>
        <end position="56"/>
    </location>
</feature>
<organism evidence="2 3">
    <name type="scientific">Beta vulgaris subsp. vulgaris</name>
    <name type="common">Beet</name>
    <dbReference type="NCBI Taxonomy" id="3555"/>
    <lineage>
        <taxon>Eukaryota</taxon>
        <taxon>Viridiplantae</taxon>
        <taxon>Streptophyta</taxon>
        <taxon>Embryophyta</taxon>
        <taxon>Tracheophyta</taxon>
        <taxon>Spermatophyta</taxon>
        <taxon>Magnoliopsida</taxon>
        <taxon>eudicotyledons</taxon>
        <taxon>Gunneridae</taxon>
        <taxon>Pentapetalae</taxon>
        <taxon>Caryophyllales</taxon>
        <taxon>Chenopodiaceae</taxon>
        <taxon>Betoideae</taxon>
        <taxon>Beta</taxon>
    </lineage>
</organism>